<comment type="similarity">
    <text evidence="1">In the N-terminal section; belongs to the CRISPR-associated nuclease Cas3-HD family.</text>
</comment>
<keyword evidence="3" id="KW-0479">Metal-binding</keyword>
<feature type="compositionally biased region" description="Basic and acidic residues" evidence="6">
    <location>
        <begin position="290"/>
        <end position="300"/>
    </location>
</feature>
<dbReference type="InterPro" id="IPR027417">
    <property type="entry name" value="P-loop_NTPase"/>
</dbReference>
<sequence>MSGKHYAHSGRAADRSDWQLLPDHLQATATLAAHRAAPLKLQATAHLAGLFHDFGKYDPAFDRVLSGGNERVDHSTAGAALLYSRAPAGLRGVAEIVAYAILGHHAGLPDRDRTDASMARRLDGFRDPVPPAITAAALPDLGPVLRELVAFRDGKMPGFDISVAARMVFSCLVDADFRDTEAFYARLDGTRPDREWPALAELLPAWRAAFDAHMATFSTEGEVNGLRARVLAHVRQGAALEPGLFTLTVPTGGGKTLASLGFALDHAARHGKRRIILAIPYTGARIEAQRARQPAHREGGRPLTETRIGAAPHRDPAPTLVTPPILPSKRPARHEVPAPQAYRATATPHPALSAHRPPLRTFCTSPCSRGTEAGVVRCLVLCQGRLRCRTSLTTSSP</sequence>
<dbReference type="PROSITE" id="PS51643">
    <property type="entry name" value="HD_CAS3"/>
    <property type="match status" value="1"/>
</dbReference>
<evidence type="ECO:0000256" key="5">
    <source>
        <dbReference type="ARBA" id="ARBA00023118"/>
    </source>
</evidence>
<feature type="region of interest" description="Disordered" evidence="6">
    <location>
        <begin position="290"/>
        <end position="335"/>
    </location>
</feature>
<dbReference type="NCBIfam" id="TIGR01596">
    <property type="entry name" value="cas3_HD"/>
    <property type="match status" value="1"/>
</dbReference>
<evidence type="ECO:0000256" key="1">
    <source>
        <dbReference type="ARBA" id="ARBA00006847"/>
    </source>
</evidence>
<evidence type="ECO:0000256" key="2">
    <source>
        <dbReference type="ARBA" id="ARBA00009046"/>
    </source>
</evidence>
<dbReference type="GO" id="GO:0051607">
    <property type="term" value="P:defense response to virus"/>
    <property type="evidence" value="ECO:0007669"/>
    <property type="project" value="UniProtKB-KW"/>
</dbReference>
<dbReference type="EMBL" id="CP031078">
    <property type="protein sequence ID" value="AYF02464.1"/>
    <property type="molecule type" value="Genomic_DNA"/>
</dbReference>
<protein>
    <submittedName>
        <fullName evidence="8">CRISPR-associated helicase Cas3</fullName>
    </submittedName>
</protein>
<dbReference type="GO" id="GO:0016787">
    <property type="term" value="F:hydrolase activity"/>
    <property type="evidence" value="ECO:0007669"/>
    <property type="project" value="UniProtKB-KW"/>
</dbReference>
<accession>A0A386UP19</accession>
<keyword evidence="5" id="KW-0051">Antiviral defense</keyword>
<evidence type="ECO:0000259" key="7">
    <source>
        <dbReference type="PROSITE" id="PS51643"/>
    </source>
</evidence>
<comment type="similarity">
    <text evidence="2">In the central section; belongs to the CRISPR-associated helicase Cas3 family.</text>
</comment>
<evidence type="ECO:0000313" key="8">
    <source>
        <dbReference type="EMBL" id="AYF02464.1"/>
    </source>
</evidence>
<evidence type="ECO:0000313" key="9">
    <source>
        <dbReference type="Proteomes" id="UP000272010"/>
    </source>
</evidence>
<organism evidence="8 9">
    <name type="scientific">Paracoccus yeei</name>
    <dbReference type="NCBI Taxonomy" id="147645"/>
    <lineage>
        <taxon>Bacteria</taxon>
        <taxon>Pseudomonadati</taxon>
        <taxon>Pseudomonadota</taxon>
        <taxon>Alphaproteobacteria</taxon>
        <taxon>Rhodobacterales</taxon>
        <taxon>Paracoccaceae</taxon>
        <taxon>Paracoccus</taxon>
    </lineage>
</organism>
<proteinExistence type="inferred from homology"/>
<dbReference type="Gene3D" id="1.10.3210.30">
    <property type="match status" value="1"/>
</dbReference>
<dbReference type="GO" id="GO:0046872">
    <property type="term" value="F:metal ion binding"/>
    <property type="evidence" value="ECO:0007669"/>
    <property type="project" value="UniProtKB-KW"/>
</dbReference>
<dbReference type="SUPFAM" id="SSF52540">
    <property type="entry name" value="P-loop containing nucleoside triphosphate hydrolases"/>
    <property type="match status" value="1"/>
</dbReference>
<dbReference type="AlphaFoldDB" id="A0A386UP19"/>
<dbReference type="SUPFAM" id="SSF109604">
    <property type="entry name" value="HD-domain/PDEase-like"/>
    <property type="match status" value="1"/>
</dbReference>
<dbReference type="CDD" id="cd09641">
    <property type="entry name" value="Cas3''_I"/>
    <property type="match status" value="1"/>
</dbReference>
<gene>
    <name evidence="8" type="ORF">PY32053_02876</name>
</gene>
<evidence type="ECO:0000256" key="6">
    <source>
        <dbReference type="SAM" id="MobiDB-lite"/>
    </source>
</evidence>
<keyword evidence="4" id="KW-0378">Hydrolase</keyword>
<evidence type="ECO:0000256" key="3">
    <source>
        <dbReference type="ARBA" id="ARBA00022723"/>
    </source>
</evidence>
<dbReference type="Proteomes" id="UP000272010">
    <property type="component" value="Chromosome"/>
</dbReference>
<dbReference type="InterPro" id="IPR006483">
    <property type="entry name" value="CRISPR-assoc_Cas3_HD"/>
</dbReference>
<name>A0A386UP19_9RHOB</name>
<dbReference type="InterPro" id="IPR038257">
    <property type="entry name" value="CRISPR-assoc_Cas3_HD_sf"/>
</dbReference>
<feature type="domain" description="HD Cas3-type" evidence="7">
    <location>
        <begin position="14"/>
        <end position="178"/>
    </location>
</feature>
<reference evidence="9" key="1">
    <citation type="submission" date="2018-07" db="EMBL/GenBank/DDBJ databases">
        <title>Genome Structure of the Opportunistic Pathogen Paracoccus yeei (Alphaproteobacteria) and Identification of Putative Virulence Factors.</title>
        <authorList>
            <person name="Lasek R."/>
            <person name="Szuplewska M."/>
            <person name="Mitura M."/>
            <person name="Decewicz P."/>
            <person name="Chmielowska C."/>
            <person name="Pawlot A."/>
            <person name="Sentkowska D."/>
            <person name="Czarnecki J."/>
            <person name="Bartosik D."/>
        </authorList>
    </citation>
    <scope>NUCLEOTIDE SEQUENCE [LARGE SCALE GENOMIC DNA]</scope>
    <source>
        <strain evidence="9">CCUG 32053</strain>
    </source>
</reference>
<evidence type="ECO:0000256" key="4">
    <source>
        <dbReference type="ARBA" id="ARBA00022801"/>
    </source>
</evidence>